<feature type="non-terminal residue" evidence="3">
    <location>
        <position position="1"/>
    </location>
</feature>
<evidence type="ECO:0000313" key="4">
    <source>
        <dbReference type="Proteomes" id="UP001328107"/>
    </source>
</evidence>
<comment type="caution">
    <text evidence="3">The sequence shown here is derived from an EMBL/GenBank/DDBJ whole genome shotgun (WGS) entry which is preliminary data.</text>
</comment>
<dbReference type="PANTHER" id="PTHR45830:SF15">
    <property type="entry name" value="SERPENTINE RECEPTOR, CLASS I"/>
    <property type="match status" value="1"/>
</dbReference>
<dbReference type="PANTHER" id="PTHR45830">
    <property type="entry name" value="SERPENTINE RECEPTOR, CLASS I"/>
    <property type="match status" value="1"/>
</dbReference>
<feature type="transmembrane region" description="Helical" evidence="1">
    <location>
        <begin position="290"/>
        <end position="311"/>
    </location>
</feature>
<feature type="transmembrane region" description="Helical" evidence="1">
    <location>
        <begin position="226"/>
        <end position="249"/>
    </location>
</feature>
<feature type="transmembrane region" description="Helical" evidence="1">
    <location>
        <begin position="261"/>
        <end position="278"/>
    </location>
</feature>
<feature type="signal peptide" evidence="2">
    <location>
        <begin position="1"/>
        <end position="19"/>
    </location>
</feature>
<feature type="transmembrane region" description="Helical" evidence="1">
    <location>
        <begin position="196"/>
        <end position="214"/>
    </location>
</feature>
<keyword evidence="2" id="KW-0732">Signal</keyword>
<proteinExistence type="predicted"/>
<dbReference type="EMBL" id="BTRK01000004">
    <property type="protein sequence ID" value="GMR44632.1"/>
    <property type="molecule type" value="Genomic_DNA"/>
</dbReference>
<keyword evidence="1" id="KW-1133">Transmembrane helix</keyword>
<accession>A0AAN5CHR5</accession>
<keyword evidence="1" id="KW-0472">Membrane</keyword>
<protein>
    <recommendedName>
        <fullName evidence="5">G protein-coupled receptor</fullName>
    </recommendedName>
</protein>
<name>A0AAN5CHR5_9BILA</name>
<feature type="chain" id="PRO_5042858156" description="G protein-coupled receptor" evidence="2">
    <location>
        <begin position="20"/>
        <end position="312"/>
    </location>
</feature>
<feature type="transmembrane region" description="Helical" evidence="1">
    <location>
        <begin position="109"/>
        <end position="134"/>
    </location>
</feature>
<reference evidence="4" key="1">
    <citation type="submission" date="2022-10" db="EMBL/GenBank/DDBJ databases">
        <title>Genome assembly of Pristionchus species.</title>
        <authorList>
            <person name="Yoshida K."/>
            <person name="Sommer R.J."/>
        </authorList>
    </citation>
    <scope>NUCLEOTIDE SEQUENCE [LARGE SCALE GENOMIC DNA]</scope>
    <source>
        <strain evidence="4">RS5460</strain>
    </source>
</reference>
<evidence type="ECO:0000256" key="1">
    <source>
        <dbReference type="SAM" id="Phobius"/>
    </source>
</evidence>
<evidence type="ECO:0000313" key="3">
    <source>
        <dbReference type="EMBL" id="GMR44632.1"/>
    </source>
</evidence>
<keyword evidence="4" id="KW-1185">Reference proteome</keyword>
<feature type="transmembrane region" description="Helical" evidence="1">
    <location>
        <begin position="79"/>
        <end position="97"/>
    </location>
</feature>
<feature type="transmembrane region" description="Helical" evidence="1">
    <location>
        <begin position="154"/>
        <end position="175"/>
    </location>
</feature>
<organism evidence="3 4">
    <name type="scientific">Pristionchus mayeri</name>
    <dbReference type="NCBI Taxonomy" id="1317129"/>
    <lineage>
        <taxon>Eukaryota</taxon>
        <taxon>Metazoa</taxon>
        <taxon>Ecdysozoa</taxon>
        <taxon>Nematoda</taxon>
        <taxon>Chromadorea</taxon>
        <taxon>Rhabditida</taxon>
        <taxon>Rhabditina</taxon>
        <taxon>Diplogasteromorpha</taxon>
        <taxon>Diplogasteroidea</taxon>
        <taxon>Neodiplogasteridae</taxon>
        <taxon>Pristionchus</taxon>
    </lineage>
</organism>
<dbReference type="Proteomes" id="UP001328107">
    <property type="component" value="Unassembled WGS sequence"/>
</dbReference>
<evidence type="ECO:0000256" key="2">
    <source>
        <dbReference type="SAM" id="SignalP"/>
    </source>
</evidence>
<evidence type="ECO:0008006" key="5">
    <source>
        <dbReference type="Google" id="ProtNLM"/>
    </source>
</evidence>
<gene>
    <name evidence="3" type="ORF">PMAYCL1PPCAC_14827</name>
</gene>
<keyword evidence="1" id="KW-0812">Transmembrane</keyword>
<sequence length="312" mass="36054">SVFFLLPLVLFVLIRKTTMDRDFKIALVVHSDQLFQLMYSCCSIGHSMIFLARSTWVVKYGLEWDRDQLMRLAAAIRRAYWPFSVFLLLPFVLFVLIRKTSMDRDFKIGLVAHNVLLGLFDIYSCLLYQLYTLLPFPVFTCTGILCNGNVSSRLLFTGFALFTVSFCVPYMFLMMRIHQKMMQANSWLKLSNRSQVLLMVVFSLVLAANVYGFAAWSVESEEKRQIMMVAILSFIHYFASSSFFNFHFVIIRFFQALQTSIMFIIPLIFLFITLITPIGDYFPVGLLGPLRIILMLMYSCCSIGHSVIFLAK</sequence>
<dbReference type="AlphaFoldDB" id="A0AAN5CHR5"/>
<feature type="non-terminal residue" evidence="3">
    <location>
        <position position="312"/>
    </location>
</feature>